<sequence>MQNRWPVIAATLVVSLLLLFGGFYAYQKIQIETPMQETLTEASHIKTYEVETSPNHITVHLTPDHGFSLSKDYIPLQKKLNKLAHGRDMSILIKHDAEGELLDAWNRINFGIQEGIALKQYTKIPQTVSEEAKAHHFDATVFMDKNFVYLELKKDDLHLYRVLPLNKQESGVKDNG</sequence>
<dbReference type="EMBL" id="FPAA01000004">
    <property type="protein sequence ID" value="SFS61327.1"/>
    <property type="molecule type" value="Genomic_DNA"/>
</dbReference>
<proteinExistence type="predicted"/>
<gene>
    <name evidence="1" type="ORF">SAMN05444972_104300</name>
</gene>
<dbReference type="RefSeq" id="WP_091836119.1">
    <property type="nucleotide sequence ID" value="NZ_FPAA01000004.1"/>
</dbReference>
<name>A0A1I6R9B0_9BACL</name>
<evidence type="ECO:0000313" key="2">
    <source>
        <dbReference type="Proteomes" id="UP000198660"/>
    </source>
</evidence>
<reference evidence="2" key="1">
    <citation type="submission" date="2016-10" db="EMBL/GenBank/DDBJ databases">
        <authorList>
            <person name="Varghese N."/>
            <person name="Submissions S."/>
        </authorList>
    </citation>
    <scope>NUCLEOTIDE SEQUENCE [LARGE SCALE GENOMIC DNA]</scope>
    <source>
        <strain evidence="2">DSM 45789</strain>
    </source>
</reference>
<dbReference type="OrthoDB" id="2652483at2"/>
<evidence type="ECO:0000313" key="1">
    <source>
        <dbReference type="EMBL" id="SFS61327.1"/>
    </source>
</evidence>
<protein>
    <submittedName>
        <fullName evidence="1">Uncharacterized protein</fullName>
    </submittedName>
</protein>
<keyword evidence="2" id="KW-1185">Reference proteome</keyword>
<accession>A0A1I6R9B0</accession>
<dbReference type="Proteomes" id="UP000198660">
    <property type="component" value="Unassembled WGS sequence"/>
</dbReference>
<dbReference type="AlphaFoldDB" id="A0A1I6R9B0"/>
<organism evidence="1 2">
    <name type="scientific">Marininema halotolerans</name>
    <dbReference type="NCBI Taxonomy" id="1155944"/>
    <lineage>
        <taxon>Bacteria</taxon>
        <taxon>Bacillati</taxon>
        <taxon>Bacillota</taxon>
        <taxon>Bacilli</taxon>
        <taxon>Bacillales</taxon>
        <taxon>Thermoactinomycetaceae</taxon>
        <taxon>Marininema</taxon>
    </lineage>
</organism>